<keyword evidence="2" id="KW-0732">Signal</keyword>
<dbReference type="Proteomes" id="UP001153636">
    <property type="component" value="Chromosome 4"/>
</dbReference>
<gene>
    <name evidence="3" type="ORF">PSYICH_LOCUS10306</name>
</gene>
<evidence type="ECO:0000256" key="2">
    <source>
        <dbReference type="SAM" id="SignalP"/>
    </source>
</evidence>
<evidence type="ECO:0000256" key="1">
    <source>
        <dbReference type="SAM" id="MobiDB-lite"/>
    </source>
</evidence>
<organism evidence="3 4">
    <name type="scientific">Psylliodes chrysocephalus</name>
    <dbReference type="NCBI Taxonomy" id="3402493"/>
    <lineage>
        <taxon>Eukaryota</taxon>
        <taxon>Metazoa</taxon>
        <taxon>Ecdysozoa</taxon>
        <taxon>Arthropoda</taxon>
        <taxon>Hexapoda</taxon>
        <taxon>Insecta</taxon>
        <taxon>Pterygota</taxon>
        <taxon>Neoptera</taxon>
        <taxon>Endopterygota</taxon>
        <taxon>Coleoptera</taxon>
        <taxon>Polyphaga</taxon>
        <taxon>Cucujiformia</taxon>
        <taxon>Chrysomeloidea</taxon>
        <taxon>Chrysomelidae</taxon>
        <taxon>Galerucinae</taxon>
        <taxon>Alticini</taxon>
        <taxon>Psylliodes</taxon>
    </lineage>
</organism>
<feature type="signal peptide" evidence="2">
    <location>
        <begin position="1"/>
        <end position="18"/>
    </location>
</feature>
<dbReference type="OrthoDB" id="10486131at2759"/>
<accession>A0A9P0GGV9</accession>
<evidence type="ECO:0000313" key="3">
    <source>
        <dbReference type="EMBL" id="CAH1109310.1"/>
    </source>
</evidence>
<dbReference type="EMBL" id="OV651816">
    <property type="protein sequence ID" value="CAH1109310.1"/>
    <property type="molecule type" value="Genomic_DNA"/>
</dbReference>
<sequence>MEVWRITIFMILISSTKLYKLSEDERETLVTSKPLNFGNTLQSSEYSTESTLSKSNLETISNFRPSKELLLYPAKDFEKYQFDTEHLKGFSSTSDMLVPEIYAPRNMYKHLLMLSTQPDNYDYEQNQDESEENEETIHDIKEEFVYGKRKPSGNLYGKFPLIELNSYYPYKEKYQKQQYKDFGDLKTHKSKKKRQQHKQYQENLDKFYLEDHFYAHVPKSNIAAVSQDKPEYNLEENDWQQQKYYQKQKVHRSNNKYLKEHKYRHKGLDNQHGFNDEKKRSRRQKYRDHYHSGNTCNIRN</sequence>
<protein>
    <submittedName>
        <fullName evidence="3">Uncharacterized protein</fullName>
    </submittedName>
</protein>
<dbReference type="AlphaFoldDB" id="A0A9P0GGV9"/>
<keyword evidence="4" id="KW-1185">Reference proteome</keyword>
<feature type="region of interest" description="Disordered" evidence="1">
    <location>
        <begin position="267"/>
        <end position="300"/>
    </location>
</feature>
<evidence type="ECO:0000313" key="4">
    <source>
        <dbReference type="Proteomes" id="UP001153636"/>
    </source>
</evidence>
<feature type="compositionally biased region" description="Basic and acidic residues" evidence="1">
    <location>
        <begin position="267"/>
        <end position="279"/>
    </location>
</feature>
<feature type="chain" id="PRO_5040285949" evidence="2">
    <location>
        <begin position="19"/>
        <end position="300"/>
    </location>
</feature>
<proteinExistence type="predicted"/>
<name>A0A9P0GGV9_9CUCU</name>
<reference evidence="3" key="1">
    <citation type="submission" date="2022-01" db="EMBL/GenBank/DDBJ databases">
        <authorList>
            <person name="King R."/>
        </authorList>
    </citation>
    <scope>NUCLEOTIDE SEQUENCE</scope>
</reference>